<dbReference type="AlphaFoldDB" id="A0A067W6S2"/>
<dbReference type="EMBL" id="AHPL01000007">
    <property type="protein sequence ID" value="KEC55464.1"/>
    <property type="molecule type" value="Genomic_DNA"/>
</dbReference>
<gene>
    <name evidence="1" type="ORF">O9A_00744</name>
</gene>
<organism evidence="1 2">
    <name type="scientific">Bartonella koehlerae C-29</name>
    <dbReference type="NCBI Taxonomy" id="1134510"/>
    <lineage>
        <taxon>Bacteria</taxon>
        <taxon>Pseudomonadati</taxon>
        <taxon>Pseudomonadota</taxon>
        <taxon>Alphaproteobacteria</taxon>
        <taxon>Hyphomicrobiales</taxon>
        <taxon>Bartonellaceae</taxon>
        <taxon>Bartonella</taxon>
    </lineage>
</organism>
<proteinExistence type="predicted"/>
<keyword evidence="2" id="KW-1185">Reference proteome</keyword>
<accession>A0A067W6S2</accession>
<name>A0A067W6S2_9HYPH</name>
<dbReference type="HOGENOM" id="CLU_2970100_0_0_5"/>
<comment type="caution">
    <text evidence="1">The sequence shown here is derived from an EMBL/GenBank/DDBJ whole genome shotgun (WGS) entry which is preliminary data.</text>
</comment>
<dbReference type="Proteomes" id="UP000027015">
    <property type="component" value="Unassembled WGS sequence"/>
</dbReference>
<reference evidence="1 2" key="1">
    <citation type="submission" date="2012-04" db="EMBL/GenBank/DDBJ databases">
        <title>The Genome Sequence of Bartonella koehlerae C-29.</title>
        <authorList>
            <consortium name="The Broad Institute Genome Sequencing Platform"/>
            <consortium name="The Broad Institute Genome Sequencing Center for Infectious Disease"/>
            <person name="Feldgarden M."/>
            <person name="Kirby J."/>
            <person name="Kosoy M."/>
            <person name="Birtles R."/>
            <person name="Probert W.S."/>
            <person name="Chiaraviglio L."/>
            <person name="Walker B."/>
            <person name="Young S.K."/>
            <person name="Zeng Q."/>
            <person name="Gargeya S."/>
            <person name="Fitzgerald M."/>
            <person name="Haas B."/>
            <person name="Abouelleil A."/>
            <person name="Alvarado L."/>
            <person name="Arachchi H.M."/>
            <person name="Berlin A.M."/>
            <person name="Chapman S.B."/>
            <person name="Goldberg J."/>
            <person name="Griggs A."/>
            <person name="Gujja S."/>
            <person name="Hansen M."/>
            <person name="Howarth C."/>
            <person name="Imamovic A."/>
            <person name="Larimer J."/>
            <person name="McCowen C."/>
            <person name="Montmayeur A."/>
            <person name="Murphy C."/>
            <person name="Neiman D."/>
            <person name="Pearson M."/>
            <person name="Priest M."/>
            <person name="Roberts A."/>
            <person name="Saif S."/>
            <person name="Shea T."/>
            <person name="Sisk P."/>
            <person name="Sykes S."/>
            <person name="Wortman J."/>
            <person name="Nusbaum C."/>
            <person name="Birren B."/>
        </authorList>
    </citation>
    <scope>NUCLEOTIDE SEQUENCE [LARGE SCALE GENOMIC DNA]</scope>
    <source>
        <strain evidence="1 2">C-29</strain>
    </source>
</reference>
<protein>
    <submittedName>
        <fullName evidence="1">Uncharacterized protein</fullName>
    </submittedName>
</protein>
<evidence type="ECO:0000313" key="1">
    <source>
        <dbReference type="EMBL" id="KEC55464.1"/>
    </source>
</evidence>
<sequence>MWAYGLERYSDFIIRNFAKKITTTHLVLHLLILTGARTNRLRHIHKDQVDGHLIDNFC</sequence>
<dbReference type="PATRIC" id="fig|1134510.3.peg.862"/>
<evidence type="ECO:0000313" key="2">
    <source>
        <dbReference type="Proteomes" id="UP000027015"/>
    </source>
</evidence>